<sequence length="158" mass="17818">MSKPIPPSPPGWNKTISDLYAEMVRGERASVGSPEVDWARDYERRLIPPDMRFPRKGDVYEALEDMTVHYMTSWAVPFTGGGEGLLKEGDRVIVDSEPHDSRAISTYASAVDYEALEARIVPASDRKAPQYGGFYFSFKTVDLNRKFKLVNQEEDSHG</sequence>
<gene>
    <name evidence="1" type="ORF">L3556_11395</name>
</gene>
<comment type="caution">
    <text evidence="1">The sequence shown here is derived from an EMBL/GenBank/DDBJ whole genome shotgun (WGS) entry which is preliminary data.</text>
</comment>
<dbReference type="RefSeq" id="WP_277867392.1">
    <property type="nucleotide sequence ID" value="NZ_JAKKUT010000002.1"/>
</dbReference>
<organism evidence="1 2">
    <name type="scientific">Candidatus Synechococcus calcipolaris G9</name>
    <dbReference type="NCBI Taxonomy" id="1497997"/>
    <lineage>
        <taxon>Bacteria</taxon>
        <taxon>Bacillati</taxon>
        <taxon>Cyanobacteriota</taxon>
        <taxon>Cyanophyceae</taxon>
        <taxon>Synechococcales</taxon>
        <taxon>Synechococcaceae</taxon>
        <taxon>Synechococcus</taxon>
    </lineage>
</organism>
<keyword evidence="2" id="KW-1185">Reference proteome</keyword>
<dbReference type="EMBL" id="JAKKUT010000002">
    <property type="protein sequence ID" value="MDG2991529.1"/>
    <property type="molecule type" value="Genomic_DNA"/>
</dbReference>
<protein>
    <submittedName>
        <fullName evidence="1">Uncharacterized protein</fullName>
    </submittedName>
</protein>
<proteinExistence type="predicted"/>
<name>A0ABT6F119_9SYNE</name>
<reference evidence="1" key="1">
    <citation type="journal article" date="2022" name="Genome Biol. Evol.">
        <title>A New Gene Family Diagnostic for Intracellular Biomineralization of Amorphous Ca Carbonates by Cyanobacteria.</title>
        <authorList>
            <person name="Benzerara K."/>
            <person name="Duprat E."/>
            <person name="Bitard-Feildel T."/>
            <person name="Caumes G."/>
            <person name="Cassier-Chauvat C."/>
            <person name="Chauvat F."/>
            <person name="Dezi M."/>
            <person name="Diop S.I."/>
            <person name="Gaschignard G."/>
            <person name="Gorgen S."/>
            <person name="Gugger M."/>
            <person name="Lopez-Garcia P."/>
            <person name="Millet M."/>
            <person name="Skouri-Panet F."/>
            <person name="Moreira D."/>
            <person name="Callebaut I."/>
        </authorList>
    </citation>
    <scope>NUCLEOTIDE SEQUENCE</scope>
    <source>
        <strain evidence="1">G9</strain>
    </source>
</reference>
<dbReference type="Proteomes" id="UP001154265">
    <property type="component" value="Unassembled WGS sequence"/>
</dbReference>
<evidence type="ECO:0000313" key="2">
    <source>
        <dbReference type="Proteomes" id="UP001154265"/>
    </source>
</evidence>
<reference evidence="1" key="2">
    <citation type="submission" date="2022-01" db="EMBL/GenBank/DDBJ databases">
        <authorList>
            <person name="Zivanovic Y."/>
            <person name="Moreira D."/>
            <person name="Lopez-Garcia P."/>
        </authorList>
    </citation>
    <scope>NUCLEOTIDE SEQUENCE</scope>
    <source>
        <strain evidence="1">G9</strain>
    </source>
</reference>
<evidence type="ECO:0000313" key="1">
    <source>
        <dbReference type="EMBL" id="MDG2991529.1"/>
    </source>
</evidence>
<accession>A0ABT6F119</accession>